<dbReference type="AlphaFoldDB" id="A0A9D8KFP2"/>
<dbReference type="EMBL" id="JAFGIX010000069">
    <property type="protein sequence ID" value="MBN1574195.1"/>
    <property type="molecule type" value="Genomic_DNA"/>
</dbReference>
<reference evidence="4" key="2">
    <citation type="submission" date="2021-01" db="EMBL/GenBank/DDBJ databases">
        <authorList>
            <person name="Hahn C.R."/>
            <person name="Youssef N.H."/>
            <person name="Elshahed M."/>
        </authorList>
    </citation>
    <scope>NUCLEOTIDE SEQUENCE</scope>
    <source>
        <strain evidence="4">Zod_Metabat.24</strain>
    </source>
</reference>
<organism evidence="4 5">
    <name type="scientific">Candidatus Zymogenus saltonus</name>
    <dbReference type="NCBI Taxonomy" id="2844893"/>
    <lineage>
        <taxon>Bacteria</taxon>
        <taxon>Deltaproteobacteria</taxon>
        <taxon>Candidatus Zymogenia</taxon>
        <taxon>Candidatus Zymogeniales</taxon>
        <taxon>Candidatus Zymogenaceae</taxon>
        <taxon>Candidatus Zymogenus</taxon>
    </lineage>
</organism>
<comment type="similarity">
    <text evidence="2">Belongs to the bacterial solute-binding protein SsuA/TauA family.</text>
</comment>
<protein>
    <submittedName>
        <fullName evidence="4">ABC transporter substrate-binding protein</fullName>
    </submittedName>
</protein>
<dbReference type="SUPFAM" id="SSF53850">
    <property type="entry name" value="Periplasmic binding protein-like II"/>
    <property type="match status" value="1"/>
</dbReference>
<reference evidence="4" key="1">
    <citation type="journal article" date="2021" name="Environ. Microbiol.">
        <title>Genomic characterization of three novel Desulfobacterota classes expand the metabolic and phylogenetic diversity of the phylum.</title>
        <authorList>
            <person name="Murphy C.L."/>
            <person name="Biggerstaff J."/>
            <person name="Eichhorn A."/>
            <person name="Ewing E."/>
            <person name="Shahan R."/>
            <person name="Soriano D."/>
            <person name="Stewart S."/>
            <person name="VanMol K."/>
            <person name="Walker R."/>
            <person name="Walters P."/>
            <person name="Elshahed M.S."/>
            <person name="Youssef N.H."/>
        </authorList>
    </citation>
    <scope>NUCLEOTIDE SEQUENCE</scope>
    <source>
        <strain evidence="4">Zod_Metabat.24</strain>
    </source>
</reference>
<dbReference type="PANTHER" id="PTHR30024:SF47">
    <property type="entry name" value="TAURINE-BINDING PERIPLASMIC PROTEIN"/>
    <property type="match status" value="1"/>
</dbReference>
<gene>
    <name evidence="4" type="ORF">JW984_13440</name>
</gene>
<comment type="caution">
    <text evidence="4">The sequence shown here is derived from an EMBL/GenBank/DDBJ whole genome shotgun (WGS) entry which is preliminary data.</text>
</comment>
<evidence type="ECO:0000256" key="1">
    <source>
        <dbReference type="ARBA" id="ARBA00004418"/>
    </source>
</evidence>
<evidence type="ECO:0000313" key="4">
    <source>
        <dbReference type="EMBL" id="MBN1574195.1"/>
    </source>
</evidence>
<proteinExistence type="inferred from homology"/>
<name>A0A9D8KFP2_9DELT</name>
<comment type="subcellular location">
    <subcellularLocation>
        <location evidence="1">Periplasm</location>
    </subcellularLocation>
</comment>
<keyword evidence="3" id="KW-0732">Signal</keyword>
<dbReference type="GO" id="GO:0042597">
    <property type="term" value="C:periplasmic space"/>
    <property type="evidence" value="ECO:0007669"/>
    <property type="project" value="UniProtKB-SubCell"/>
</dbReference>
<evidence type="ECO:0000256" key="3">
    <source>
        <dbReference type="ARBA" id="ARBA00022729"/>
    </source>
</evidence>
<sequence>MAMRGIYDIRDLAGRKVSMALYTPSEFWFDMLLERRDLEDLKEEISFVNFEGLEALSALRRGDVDAMVGREPFLSSAVREFKGNVIATSSETPGLVVDVLFSQRETIERRHGDFEKVVRGVYRAVDWMERNPGAAKGIIKKYLGENYRVASDFDNTFSAVSFYDRNMNLRYFGTEDHPGDFEDTLDEIIDYWRDKGELSWKPDPEDFIEYSLVPTYE</sequence>
<dbReference type="Gene3D" id="3.40.190.10">
    <property type="entry name" value="Periplasmic binding protein-like II"/>
    <property type="match status" value="1"/>
</dbReference>
<dbReference type="Proteomes" id="UP000809273">
    <property type="component" value="Unassembled WGS sequence"/>
</dbReference>
<dbReference type="Pfam" id="PF13379">
    <property type="entry name" value="NMT1_2"/>
    <property type="match status" value="1"/>
</dbReference>
<evidence type="ECO:0000256" key="2">
    <source>
        <dbReference type="ARBA" id="ARBA00010742"/>
    </source>
</evidence>
<dbReference type="PANTHER" id="PTHR30024">
    <property type="entry name" value="ALIPHATIC SULFONATES-BINDING PROTEIN-RELATED"/>
    <property type="match status" value="1"/>
</dbReference>
<accession>A0A9D8KFP2</accession>
<evidence type="ECO:0000313" key="5">
    <source>
        <dbReference type="Proteomes" id="UP000809273"/>
    </source>
</evidence>